<dbReference type="InterPro" id="IPR003661">
    <property type="entry name" value="HisK_dim/P_dom"/>
</dbReference>
<feature type="coiled-coil region" evidence="6">
    <location>
        <begin position="414"/>
        <end position="562"/>
    </location>
</feature>
<dbReference type="PANTHER" id="PTHR43547:SF2">
    <property type="entry name" value="HYBRID SIGNAL TRANSDUCTION HISTIDINE KINASE C"/>
    <property type="match status" value="1"/>
</dbReference>
<keyword evidence="7" id="KW-1133">Transmembrane helix</keyword>
<keyword evidence="10" id="KW-0547">Nucleotide-binding</keyword>
<evidence type="ECO:0000256" key="5">
    <source>
        <dbReference type="ARBA" id="ARBA00022777"/>
    </source>
</evidence>
<keyword evidence="3" id="KW-0597">Phosphoprotein</keyword>
<dbReference type="InterPro" id="IPR004358">
    <property type="entry name" value="Sig_transdc_His_kin-like_C"/>
</dbReference>
<dbReference type="PRINTS" id="PR00344">
    <property type="entry name" value="BCTRLSENSOR"/>
</dbReference>
<evidence type="ECO:0000313" key="10">
    <source>
        <dbReference type="EMBL" id="MEN7548852.1"/>
    </source>
</evidence>
<dbReference type="Pfam" id="PF00512">
    <property type="entry name" value="HisKA"/>
    <property type="match status" value="1"/>
</dbReference>
<dbReference type="EMBL" id="JBDKWZ010000007">
    <property type="protein sequence ID" value="MEN7548852.1"/>
    <property type="molecule type" value="Genomic_DNA"/>
</dbReference>
<protein>
    <recommendedName>
        <fullName evidence="2">histidine kinase</fullName>
        <ecNumber evidence="2">2.7.13.3</ecNumber>
    </recommendedName>
</protein>
<name>A0AAW9RYK5_9BACT</name>
<feature type="signal peptide" evidence="8">
    <location>
        <begin position="1"/>
        <end position="27"/>
    </location>
</feature>
<dbReference type="CDD" id="cd00075">
    <property type="entry name" value="HATPase"/>
    <property type="match status" value="1"/>
</dbReference>
<dbReference type="PROSITE" id="PS50109">
    <property type="entry name" value="HIS_KIN"/>
    <property type="match status" value="1"/>
</dbReference>
<evidence type="ECO:0000256" key="7">
    <source>
        <dbReference type="SAM" id="Phobius"/>
    </source>
</evidence>
<reference evidence="10 11" key="1">
    <citation type="submission" date="2024-04" db="EMBL/GenBank/DDBJ databases">
        <title>Novel genus in family Flammeovirgaceae.</title>
        <authorList>
            <person name="Nguyen T.H."/>
            <person name="Vuong T.Q."/>
            <person name="Le H."/>
            <person name="Kim S.-G."/>
        </authorList>
    </citation>
    <scope>NUCLEOTIDE SEQUENCE [LARGE SCALE GENOMIC DNA]</scope>
    <source>
        <strain evidence="10 11">JCM 23209</strain>
    </source>
</reference>
<feature type="chain" id="PRO_5043757254" description="histidine kinase" evidence="8">
    <location>
        <begin position="28"/>
        <end position="856"/>
    </location>
</feature>
<evidence type="ECO:0000256" key="4">
    <source>
        <dbReference type="ARBA" id="ARBA00022679"/>
    </source>
</evidence>
<dbReference type="SUPFAM" id="SSF47384">
    <property type="entry name" value="Homodimeric domain of signal transducing histidine kinase"/>
    <property type="match status" value="1"/>
</dbReference>
<dbReference type="FunFam" id="3.30.565.10:FF:000006">
    <property type="entry name" value="Sensor histidine kinase WalK"/>
    <property type="match status" value="1"/>
</dbReference>
<gene>
    <name evidence="10" type="ORF">AAG747_13100</name>
</gene>
<organism evidence="10 11">
    <name type="scientific">Rapidithrix thailandica</name>
    <dbReference type="NCBI Taxonomy" id="413964"/>
    <lineage>
        <taxon>Bacteria</taxon>
        <taxon>Pseudomonadati</taxon>
        <taxon>Bacteroidota</taxon>
        <taxon>Cytophagia</taxon>
        <taxon>Cytophagales</taxon>
        <taxon>Flammeovirgaceae</taxon>
        <taxon>Rapidithrix</taxon>
    </lineage>
</organism>
<dbReference type="RefSeq" id="WP_346821633.1">
    <property type="nucleotide sequence ID" value="NZ_JBDKWZ010000007.1"/>
</dbReference>
<dbReference type="SUPFAM" id="SSF48452">
    <property type="entry name" value="TPR-like"/>
    <property type="match status" value="2"/>
</dbReference>
<evidence type="ECO:0000256" key="8">
    <source>
        <dbReference type="SAM" id="SignalP"/>
    </source>
</evidence>
<dbReference type="SUPFAM" id="SSF55874">
    <property type="entry name" value="ATPase domain of HSP90 chaperone/DNA topoisomerase II/histidine kinase"/>
    <property type="match status" value="1"/>
</dbReference>
<feature type="domain" description="Histidine kinase" evidence="9">
    <location>
        <begin position="626"/>
        <end position="844"/>
    </location>
</feature>
<keyword evidence="8" id="KW-0732">Signal</keyword>
<dbReference type="InterPro" id="IPR011990">
    <property type="entry name" value="TPR-like_helical_dom_sf"/>
</dbReference>
<evidence type="ECO:0000256" key="6">
    <source>
        <dbReference type="SAM" id="Coils"/>
    </source>
</evidence>
<dbReference type="GO" id="GO:0005524">
    <property type="term" value="F:ATP binding"/>
    <property type="evidence" value="ECO:0007669"/>
    <property type="project" value="UniProtKB-KW"/>
</dbReference>
<keyword evidence="11" id="KW-1185">Reference proteome</keyword>
<proteinExistence type="predicted"/>
<dbReference type="InterPro" id="IPR003594">
    <property type="entry name" value="HATPase_dom"/>
</dbReference>
<comment type="catalytic activity">
    <reaction evidence="1">
        <text>ATP + protein L-histidine = ADP + protein N-phospho-L-histidine.</text>
        <dbReference type="EC" id="2.7.13.3"/>
    </reaction>
</comment>
<evidence type="ECO:0000259" key="9">
    <source>
        <dbReference type="PROSITE" id="PS50109"/>
    </source>
</evidence>
<dbReference type="EC" id="2.7.13.3" evidence="2"/>
<evidence type="ECO:0000313" key="11">
    <source>
        <dbReference type="Proteomes" id="UP001403385"/>
    </source>
</evidence>
<comment type="caution">
    <text evidence="10">The sequence shown here is derived from an EMBL/GenBank/DDBJ whole genome shotgun (WGS) entry which is preliminary data.</text>
</comment>
<keyword evidence="5" id="KW-0418">Kinase</keyword>
<keyword evidence="6" id="KW-0175">Coiled coil</keyword>
<dbReference type="Gene3D" id="3.30.565.10">
    <property type="entry name" value="Histidine kinase-like ATPase, C-terminal domain"/>
    <property type="match status" value="1"/>
</dbReference>
<feature type="transmembrane region" description="Helical" evidence="7">
    <location>
        <begin position="569"/>
        <end position="589"/>
    </location>
</feature>
<dbReference type="AlphaFoldDB" id="A0AAW9RYK5"/>
<evidence type="ECO:0000256" key="1">
    <source>
        <dbReference type="ARBA" id="ARBA00000085"/>
    </source>
</evidence>
<dbReference type="InterPro" id="IPR019734">
    <property type="entry name" value="TPR_rpt"/>
</dbReference>
<dbReference type="InterPro" id="IPR005467">
    <property type="entry name" value="His_kinase_dom"/>
</dbReference>
<keyword evidence="10" id="KW-0067">ATP-binding</keyword>
<dbReference type="Proteomes" id="UP001403385">
    <property type="component" value="Unassembled WGS sequence"/>
</dbReference>
<dbReference type="SMART" id="SM00028">
    <property type="entry name" value="TPR"/>
    <property type="match status" value="6"/>
</dbReference>
<dbReference type="InterPro" id="IPR036097">
    <property type="entry name" value="HisK_dim/P_sf"/>
</dbReference>
<dbReference type="SMART" id="SM00388">
    <property type="entry name" value="HisKA"/>
    <property type="match status" value="1"/>
</dbReference>
<sequence length="856" mass="100037">MNTLTNKWGKALWVCIILHFVTLTLYAQEPASAAQDSLMTSAKATELLHMAEEAFRQADYDRALQYSEQARKGIHQFSFQKLRAKSFLITARAYQQKKLLGSALKFYLRSLKEAELLKDSLSLYQTYNELGNLYQEWDLLKKALDYHVLAYQIRPETQEQPQTIALLQTISYLCRKVNIYESAIHYDLILHDLYSNQQQWQKAQQVLTRIRDAYAKLEDYPTAIGYNHQILEINMQQSDTLQLTNSLLDLAYLYKDNGELEKSITYFSQYFAFVTRYENTQGPYPYLNKLIDGLVSVGILHKDLGEKNKRKTDYFIRALSFLGMASKHCEKGQRKKELAEIYYYISSIYYKLKNYQSAEIYGNNALHIAKKYGDQDILSLGYIHMAEMYQDKFEFKKALDYYTLHSQLKDSLLNKELEEKREALRRETTTNQKQFISNKREQMILDEEMKGLILKKLQLESESYEKELAILQREKTLQQYALQNEQLQKEKAQQQLTLAQQALEAEKRERELYSLQKNKQLQDLALKQIQLEKQERLRTIELLKKEKEIRELEFTKNQLELNRARTQRYAFIGIILFITIILILALYNYNLSKKANIKLAKQKRVIEKKHHELVELNQEKNHLISILAHDLRNPLAISISLLNFLHHQSKNFSLEQIKSIHLIQRSLSRMNEMIAKILDVRAIESQKLNITLSKTDLTSLIQQVCKQFAEALEEKKIRLYCQWEVQETYALADEHYLYQVFENLLSNAIKFSQPESAIEVRLKENTGKLRAEFCDHGPGINEKDMAKLFGKFQKLSAKPTSGEQSIGLGLSIVKKYTEAMHGRVWCESEEGQGATFIVELDQCAEPLVMNSDQKTA</sequence>
<evidence type="ECO:0000256" key="2">
    <source>
        <dbReference type="ARBA" id="ARBA00012438"/>
    </source>
</evidence>
<evidence type="ECO:0000256" key="3">
    <source>
        <dbReference type="ARBA" id="ARBA00022553"/>
    </source>
</evidence>
<keyword evidence="7" id="KW-0812">Transmembrane</keyword>
<dbReference type="Pfam" id="PF02518">
    <property type="entry name" value="HATPase_c"/>
    <property type="match status" value="1"/>
</dbReference>
<keyword evidence="7" id="KW-0472">Membrane</keyword>
<dbReference type="PANTHER" id="PTHR43547">
    <property type="entry name" value="TWO-COMPONENT HISTIDINE KINASE"/>
    <property type="match status" value="1"/>
</dbReference>
<dbReference type="Gene3D" id="1.25.40.10">
    <property type="entry name" value="Tetratricopeptide repeat domain"/>
    <property type="match status" value="3"/>
</dbReference>
<dbReference type="GO" id="GO:0000155">
    <property type="term" value="F:phosphorelay sensor kinase activity"/>
    <property type="evidence" value="ECO:0007669"/>
    <property type="project" value="InterPro"/>
</dbReference>
<keyword evidence="4" id="KW-0808">Transferase</keyword>
<dbReference type="InterPro" id="IPR036890">
    <property type="entry name" value="HATPase_C_sf"/>
</dbReference>
<accession>A0AAW9RYK5</accession>
<dbReference type="CDD" id="cd00082">
    <property type="entry name" value="HisKA"/>
    <property type="match status" value="1"/>
</dbReference>
<dbReference type="SMART" id="SM00387">
    <property type="entry name" value="HATPase_c"/>
    <property type="match status" value="1"/>
</dbReference>
<dbReference type="Gene3D" id="1.10.287.130">
    <property type="match status" value="1"/>
</dbReference>